<dbReference type="RefSeq" id="WP_013855059.1">
    <property type="nucleotide sequence ID" value="NZ_CP061341.1"/>
</dbReference>
<feature type="transmembrane region" description="Helical" evidence="1">
    <location>
        <begin position="145"/>
        <end position="168"/>
    </location>
</feature>
<reference evidence="2 4" key="1">
    <citation type="submission" date="2016-10" db="EMBL/GenBank/DDBJ databases">
        <authorList>
            <person name="Varghese N."/>
            <person name="Submissions S."/>
        </authorList>
    </citation>
    <scope>NUCLEOTIDE SEQUENCE [LARGE SCALE GENOMIC DNA]</scope>
    <source>
        <strain evidence="2 4">ATCC 43761</strain>
    </source>
</reference>
<reference evidence="3" key="2">
    <citation type="journal article" date="2022" name="Food Funct.">
        <title>Lactobacillus kefiranofaciens ZW18 from Kefir enhances the anti-tumor effect of anti-programmed cell death 1 (PD-1) immunotherapy by modulating the gut microbiota.</title>
        <authorList>
            <person name="Zhao J."/>
            <person name="Wang Y."/>
            <person name="Wang J."/>
            <person name="Lv M."/>
            <person name="Zhou C."/>
            <person name="Jia L."/>
            <person name="Geng W."/>
        </authorList>
    </citation>
    <scope>NUCLEOTIDE SEQUENCE</scope>
    <source>
        <strain evidence="3">ZW18</strain>
    </source>
</reference>
<sequence length="183" mass="20473">MKYIIDFATWFMGLFQAGGKQFANWVATIIPLVLIMLVFMNALIALIGQKKMNKFAKASASNPIMRYMILPFLAAFMLGNPLAHTMGKFLPEYYKPSYYASCAQFCNTSNGVFPHINPAEYFIWMGIAAGVQKLGLNTMDLAVRYLLVGLIMNFIGGWITDFTTAYVCKTTGIKLSKETNLTK</sequence>
<evidence type="ECO:0000313" key="3">
    <source>
        <dbReference type="EMBL" id="WGO85267.1"/>
    </source>
</evidence>
<proteinExistence type="predicted"/>
<organism evidence="3 5">
    <name type="scientific">Lactobacillus kefiranofaciens</name>
    <dbReference type="NCBI Taxonomy" id="267818"/>
    <lineage>
        <taxon>Bacteria</taxon>
        <taxon>Bacillati</taxon>
        <taxon>Bacillota</taxon>
        <taxon>Bacilli</taxon>
        <taxon>Lactobacillales</taxon>
        <taxon>Lactobacillaceae</taxon>
        <taxon>Lactobacillus</taxon>
    </lineage>
</organism>
<dbReference type="EMBL" id="CP123735">
    <property type="protein sequence ID" value="WGO85267.1"/>
    <property type="molecule type" value="Genomic_DNA"/>
</dbReference>
<dbReference type="Proteomes" id="UP000181860">
    <property type="component" value="Unassembled WGS sequence"/>
</dbReference>
<protein>
    <submittedName>
        <fullName evidence="3">PTS glucitol/sorbitol transporter subunit IIC</fullName>
    </submittedName>
    <submittedName>
        <fullName evidence="2">PTS system, glucitol/sorbitol-specific IIC component</fullName>
    </submittedName>
</protein>
<dbReference type="GO" id="GO:0009401">
    <property type="term" value="P:phosphoenolpyruvate-dependent sugar phosphotransferase system"/>
    <property type="evidence" value="ECO:0007669"/>
    <property type="project" value="InterPro"/>
</dbReference>
<dbReference type="EMBL" id="FMXC01000011">
    <property type="protein sequence ID" value="SDA54102.1"/>
    <property type="molecule type" value="Genomic_DNA"/>
</dbReference>
<evidence type="ECO:0000313" key="2">
    <source>
        <dbReference type="EMBL" id="SDA54102.1"/>
    </source>
</evidence>
<evidence type="ECO:0000256" key="1">
    <source>
        <dbReference type="SAM" id="Phobius"/>
    </source>
</evidence>
<dbReference type="GO" id="GO:0016020">
    <property type="term" value="C:membrane"/>
    <property type="evidence" value="ECO:0007669"/>
    <property type="project" value="InterPro"/>
</dbReference>
<dbReference type="PROSITE" id="PS51107">
    <property type="entry name" value="PTS_EIIC_TYPE_5"/>
    <property type="match status" value="1"/>
</dbReference>
<keyword evidence="4" id="KW-1185">Reference proteome</keyword>
<dbReference type="Proteomes" id="UP001242513">
    <property type="component" value="Chromosome"/>
</dbReference>
<gene>
    <name evidence="3" type="ORF">QEJ78_07685</name>
    <name evidence="2" type="ORF">SAMN02983011_01231</name>
</gene>
<dbReference type="Pfam" id="PF03608">
    <property type="entry name" value="EII-GUT"/>
    <property type="match status" value="1"/>
</dbReference>
<feature type="transmembrane region" description="Helical" evidence="1">
    <location>
        <begin position="22"/>
        <end position="47"/>
    </location>
</feature>
<feature type="transmembrane region" description="Helical" evidence="1">
    <location>
        <begin position="67"/>
        <end position="87"/>
    </location>
</feature>
<dbReference type="PANTHER" id="PTHR40399">
    <property type="entry name" value="PTS SYSTEM GLUCITOL/SORBITOL-SPECIFIC EIIC COMPONENT"/>
    <property type="match status" value="1"/>
</dbReference>
<dbReference type="PANTHER" id="PTHR40399:SF1">
    <property type="entry name" value="PTS SYSTEM GLUCITOL_SORBITOL-SPECIFIC EIIC COMPONENT"/>
    <property type="match status" value="1"/>
</dbReference>
<dbReference type="InterPro" id="IPR004699">
    <property type="entry name" value="PTS_IID_sorb"/>
</dbReference>
<dbReference type="PIRSF" id="PIRSF038321">
    <property type="entry name" value="PTS_glc_srb_IIC"/>
    <property type="match status" value="1"/>
</dbReference>
<accession>A0AAX3UC73</accession>
<keyword evidence="1" id="KW-0812">Transmembrane</keyword>
<dbReference type="GeneID" id="72687817"/>
<dbReference type="AlphaFoldDB" id="A0AAX3UC73"/>
<keyword evidence="1" id="KW-0472">Membrane</keyword>
<evidence type="ECO:0000313" key="5">
    <source>
        <dbReference type="Proteomes" id="UP001242513"/>
    </source>
</evidence>
<reference evidence="3" key="3">
    <citation type="submission" date="2023-04" db="EMBL/GenBank/DDBJ databases">
        <authorList>
            <person name="Wang Y."/>
        </authorList>
    </citation>
    <scope>NUCLEOTIDE SEQUENCE</scope>
    <source>
        <strain evidence="3">ZW18</strain>
    </source>
</reference>
<evidence type="ECO:0000313" key="4">
    <source>
        <dbReference type="Proteomes" id="UP000181860"/>
    </source>
</evidence>
<dbReference type="NCBIfam" id="TIGR00821">
    <property type="entry name" value="EII-GUT"/>
    <property type="match status" value="1"/>
</dbReference>
<keyword evidence="1" id="KW-1133">Transmembrane helix</keyword>
<name>A0AAX3UC73_9LACO</name>